<evidence type="ECO:0000256" key="13">
    <source>
        <dbReference type="SAM" id="MobiDB-lite"/>
    </source>
</evidence>
<dbReference type="SMART" id="SM00119">
    <property type="entry name" value="HECTc"/>
    <property type="match status" value="1"/>
</dbReference>
<dbReference type="GO" id="GO:0016607">
    <property type="term" value="C:nuclear speck"/>
    <property type="evidence" value="ECO:0007669"/>
    <property type="project" value="TreeGrafter"/>
</dbReference>
<dbReference type="SUPFAM" id="SSF117839">
    <property type="entry name" value="WWE domain"/>
    <property type="match status" value="1"/>
</dbReference>
<comment type="subcellular location">
    <subcellularLocation>
        <location evidence="2">Nucleus</location>
        <location evidence="2">Nucleoplasm</location>
    </subcellularLocation>
</comment>
<evidence type="ECO:0000256" key="3">
    <source>
        <dbReference type="ARBA" id="ARBA00004906"/>
    </source>
</evidence>
<dbReference type="PANTHER" id="PTHR45670:SF13">
    <property type="entry name" value="E3 UBIQUITIN-PROTEIN LIGASE TRIP12"/>
    <property type="match status" value="1"/>
</dbReference>
<keyword evidence="17" id="KW-1185">Reference proteome</keyword>
<dbReference type="Pfam" id="PF02825">
    <property type="entry name" value="WWE"/>
    <property type="match status" value="1"/>
</dbReference>
<proteinExistence type="inferred from homology"/>
<dbReference type="Gene3D" id="3.30.2410.10">
    <property type="entry name" value="Hect, E3 ligase catalytic domain"/>
    <property type="match status" value="1"/>
</dbReference>
<dbReference type="GO" id="GO:0061630">
    <property type="term" value="F:ubiquitin protein ligase activity"/>
    <property type="evidence" value="ECO:0007669"/>
    <property type="project" value="UniProtKB-UniRule"/>
</dbReference>
<dbReference type="InterPro" id="IPR011989">
    <property type="entry name" value="ARM-like"/>
</dbReference>
<feature type="compositionally biased region" description="Basic residues" evidence="13">
    <location>
        <begin position="636"/>
        <end position="647"/>
    </location>
</feature>
<feature type="region of interest" description="Disordered" evidence="13">
    <location>
        <begin position="573"/>
        <end position="673"/>
    </location>
</feature>
<evidence type="ECO:0000256" key="10">
    <source>
        <dbReference type="ARBA" id="ARBA00023242"/>
    </source>
</evidence>
<dbReference type="FunFam" id="1.25.10.10:FF:000689">
    <property type="entry name" value="HECT ubiquitin protein ligase family protein KAK"/>
    <property type="match status" value="1"/>
</dbReference>
<evidence type="ECO:0000256" key="4">
    <source>
        <dbReference type="ARBA" id="ARBA00006331"/>
    </source>
</evidence>
<evidence type="ECO:0000256" key="1">
    <source>
        <dbReference type="ARBA" id="ARBA00000885"/>
    </source>
</evidence>
<keyword evidence="9" id="KW-0234">DNA repair</keyword>
<evidence type="ECO:0000259" key="15">
    <source>
        <dbReference type="PROSITE" id="PS50918"/>
    </source>
</evidence>
<keyword evidence="8 11" id="KW-0833">Ubl conjugation pathway</keyword>
<dbReference type="InterPro" id="IPR035983">
    <property type="entry name" value="Hect_E3_ubiquitin_ligase"/>
</dbReference>
<feature type="compositionally biased region" description="Basic and acidic residues" evidence="13">
    <location>
        <begin position="1029"/>
        <end position="1053"/>
    </location>
</feature>
<dbReference type="OrthoDB" id="271273at2759"/>
<dbReference type="SUPFAM" id="SSF56204">
    <property type="entry name" value="Hect, E3 ligase catalytic domain"/>
    <property type="match status" value="1"/>
</dbReference>
<dbReference type="InterPro" id="IPR037197">
    <property type="entry name" value="WWE_dom_sf"/>
</dbReference>
<dbReference type="RefSeq" id="XP_009045126.1">
    <property type="nucleotide sequence ID" value="XM_009046878.1"/>
</dbReference>
<dbReference type="PROSITE" id="PS50918">
    <property type="entry name" value="WWE"/>
    <property type="match status" value="1"/>
</dbReference>
<evidence type="ECO:0000313" key="17">
    <source>
        <dbReference type="Proteomes" id="UP000030746"/>
    </source>
</evidence>
<evidence type="ECO:0000256" key="9">
    <source>
        <dbReference type="ARBA" id="ARBA00023204"/>
    </source>
</evidence>
<dbReference type="GO" id="GO:0043161">
    <property type="term" value="P:proteasome-mediated ubiquitin-dependent protein catabolic process"/>
    <property type="evidence" value="ECO:0007669"/>
    <property type="project" value="TreeGrafter"/>
</dbReference>
<dbReference type="Gene3D" id="3.30.2160.10">
    <property type="entry name" value="Hect, E3 ligase catalytic domain"/>
    <property type="match status" value="1"/>
</dbReference>
<gene>
    <name evidence="16" type="ORF">LOTGIDRAFT_136701</name>
</gene>
<dbReference type="Pfam" id="PF25579">
    <property type="entry name" value="TPR_TRIP12_N"/>
    <property type="match status" value="1"/>
</dbReference>
<comment type="similarity">
    <text evidence="4 12">Belongs to the UPL family. K-HECT subfamily.</text>
</comment>
<dbReference type="GO" id="GO:0000209">
    <property type="term" value="P:protein polyubiquitination"/>
    <property type="evidence" value="ECO:0007669"/>
    <property type="project" value="TreeGrafter"/>
</dbReference>
<feature type="compositionally biased region" description="Polar residues" evidence="13">
    <location>
        <begin position="431"/>
        <end position="440"/>
    </location>
</feature>
<dbReference type="SUPFAM" id="SSF48371">
    <property type="entry name" value="ARM repeat"/>
    <property type="match status" value="1"/>
</dbReference>
<evidence type="ECO:0000313" key="16">
    <source>
        <dbReference type="EMBL" id="ESP04180.1"/>
    </source>
</evidence>
<keyword evidence="6 12" id="KW-0808">Transferase</keyword>
<name>V4CP36_LOTGI</name>
<dbReference type="PANTHER" id="PTHR45670">
    <property type="entry name" value="E3 UBIQUITIN-PROTEIN LIGASE TRIP12"/>
    <property type="match status" value="1"/>
</dbReference>
<dbReference type="GO" id="GO:0008270">
    <property type="term" value="F:zinc ion binding"/>
    <property type="evidence" value="ECO:0007669"/>
    <property type="project" value="InterPro"/>
</dbReference>
<dbReference type="FunFam" id="3.30.2410.10:FF:000005">
    <property type="entry name" value="E3 ubiquitin-protein ligase TRIP12 isoform X1"/>
    <property type="match status" value="1"/>
</dbReference>
<keyword evidence="7" id="KW-0227">DNA damage</keyword>
<dbReference type="EMBL" id="KB199861">
    <property type="protein sequence ID" value="ESP04180.1"/>
    <property type="molecule type" value="Genomic_DNA"/>
</dbReference>
<dbReference type="OMA" id="AEPLSQF"/>
<reference evidence="16 17" key="1">
    <citation type="journal article" date="2013" name="Nature">
        <title>Insights into bilaterian evolution from three spiralian genomes.</title>
        <authorList>
            <person name="Simakov O."/>
            <person name="Marletaz F."/>
            <person name="Cho S.J."/>
            <person name="Edsinger-Gonzales E."/>
            <person name="Havlak P."/>
            <person name="Hellsten U."/>
            <person name="Kuo D.H."/>
            <person name="Larsson T."/>
            <person name="Lv J."/>
            <person name="Arendt D."/>
            <person name="Savage R."/>
            <person name="Osoegawa K."/>
            <person name="de Jong P."/>
            <person name="Grimwood J."/>
            <person name="Chapman J.A."/>
            <person name="Shapiro H."/>
            <person name="Aerts A."/>
            <person name="Otillar R.P."/>
            <person name="Terry A.Y."/>
            <person name="Boore J.L."/>
            <person name="Grigoriev I.V."/>
            <person name="Lindberg D.R."/>
            <person name="Seaver E.C."/>
            <person name="Weisblat D.A."/>
            <person name="Putnam N.H."/>
            <person name="Rokhsar D.S."/>
        </authorList>
    </citation>
    <scope>NUCLEOTIDE SEQUENCE [LARGE SCALE GENOMIC DNA]</scope>
</reference>
<dbReference type="HOGENOM" id="CLU_000366_2_0_1"/>
<dbReference type="InterPro" id="IPR045322">
    <property type="entry name" value="HECTD1/TRIP12-like"/>
</dbReference>
<comment type="catalytic activity">
    <reaction evidence="1 12">
        <text>S-ubiquitinyl-[E2 ubiquitin-conjugating enzyme]-L-cysteine + [acceptor protein]-L-lysine = [E2 ubiquitin-conjugating enzyme]-L-cysteine + N(6)-ubiquitinyl-[acceptor protein]-L-lysine.</text>
        <dbReference type="EC" id="2.3.2.26"/>
    </reaction>
</comment>
<feature type="domain" description="WWE" evidence="15">
    <location>
        <begin position="350"/>
        <end position="427"/>
    </location>
</feature>
<evidence type="ECO:0000256" key="5">
    <source>
        <dbReference type="ARBA" id="ARBA00022553"/>
    </source>
</evidence>
<organism evidence="16 17">
    <name type="scientific">Lottia gigantea</name>
    <name type="common">Giant owl limpet</name>
    <dbReference type="NCBI Taxonomy" id="225164"/>
    <lineage>
        <taxon>Eukaryota</taxon>
        <taxon>Metazoa</taxon>
        <taxon>Spiralia</taxon>
        <taxon>Lophotrochozoa</taxon>
        <taxon>Mollusca</taxon>
        <taxon>Gastropoda</taxon>
        <taxon>Patellogastropoda</taxon>
        <taxon>Lottioidea</taxon>
        <taxon>Lottiidae</taxon>
        <taxon>Lottia</taxon>
    </lineage>
</organism>
<dbReference type="FunFam" id="3.30.2160.10:FF:000013">
    <property type="entry name" value="E3 ubiquitin-protein ligase TRIP12 isoform X1"/>
    <property type="match status" value="1"/>
</dbReference>
<dbReference type="GeneID" id="20233831"/>
<feature type="region of interest" description="Disordered" evidence="13">
    <location>
        <begin position="417"/>
        <end position="441"/>
    </location>
</feature>
<dbReference type="Pfam" id="PF00632">
    <property type="entry name" value="HECT"/>
    <property type="match status" value="1"/>
</dbReference>
<feature type="compositionally biased region" description="Low complexity" evidence="13">
    <location>
        <begin position="580"/>
        <end position="596"/>
    </location>
</feature>
<evidence type="ECO:0000256" key="8">
    <source>
        <dbReference type="ARBA" id="ARBA00022786"/>
    </source>
</evidence>
<sequence length="1609" mass="180679">MGRLQALLEARGLPSQLFGALGPRMHQFLHRTMSGGTMSKVQQLLQGLQATGDEGQQLTAVMEMCQLLVMGNEDSLAGFPVKQVVPALISLLHLEHNFDIMNHACRALTYMMEALPRSSAVVVEAIPVFLEKLQVIQCMDVAEQALTALEMISRRHSKAVLQAGGIAACLMFIDFFSITAQRSALAVVANCLQSLTCDDFHFLRDSLPLLSSRLNHQDKKSVESVCSGFSRVVENFQNDQRLLKEIAVHGLLTNLQQLLVASPPIVNSATFVMVVRMMAIMCGNCPDLAVILLKQSIADTLCHLLVGPQDENSTQIELVSRTPQELFEIVCLIGELLPKLPADGVFRIDSLLGRNAGFSVDTIAWQWQDDRNIWHSYTPIDSRIIEDAYNAAEDEISLTTVGRTYTVDFKSMQQINEDSGTARPVQRKIHSSGQPQQRGSDCSLDCCDSREEFLKEDHQLASNFIQSLFAVLYEVYSSSPGPTVRHKCLQTILRMVYFAAGDLLKDVLITQPVSSHIAGMMASPDLKVVVGALQLAEILMQKLPDIFSIYFRREGVMHQIKRLSELKVVVPKTPTEKEPGGASFFNAGPSGGASASKHSKSAVRVKEDTSTASNTSSDDHGPASSHMFFRLGDVLKRKHTPKRPRKGSKPEDPSERKHSSDNSDSKLSGATPKMSFLPSLRSWSRLSNSSHCERMSVSKESESHKFVRCSENNKEKIRSWIKEEATKFLENNTTTESWSNSHPSVQILGKLCDAAEALTVENDNGLEPLQQIATITRESDISPFEIIHSGLVKKLLQYLTKSNGAINRNARIQRFLHVFLSCPPPDVIYIKDMPGELDGPPPLAVLINKLLGCLHQLEQFQIRVHDLPGAGGMSGRGSNALKFFSTHQLKCNLQRHPSATNLRQWKGGPVKIDPLALVQAIERYLVIRGIGKVKDGEEDISDDGNSDEDFEDTMSAVCISQGTVQHKLEFLIGERPLSYEMTVYEAIKQFSHPSDRESDSESEAPIGNAKIWAQTHTIWYRAYSDKEDTLNEGPKKKGDHTKPKTSKKSEDSHKHKMEHKARTQSLVSSYLTDQLPVYLTVQDTSLEVISLLRVIHAINIHWSTFYEISFFPKPILPISDFISSKLTAKANRQLQDPLVIMTGNLPKWLGELGSFSSFLFPFDTRQLLFFVTTFDRDRAMMKLQQDSGGDNSQNDNERVAPRLDRKRRMVNRNDLLKQAEQIIDELDKSKALLEIQYENEVGTGLGPTQEFYCLVSRELQRADLDLWRGEVIDMTSHADPDTKIQLMHSPCGLFPAPLPKSVKASYLQKIKSKFRFLGKYLARSLMDSRMLDIRFSQVFFKWCLGQEESLTSADLIYIDPVLARSHKQLEAIVHQKKQIVADKSHTDESRQLALDSLTMDGCSIDDLNLYFVLPGYFQVELKKGGKDSQVSLDNLEEYLQLLVQWNLVDGVSRQFHAFREGFESLVSLNSLQCFYPAELEQLFCGNINEIWDMKMLIECCRPDHGYTQDSQAVKFLFEILSDYNSKEQRDFIQFVTGSPCLPVGGFRSLNPPLTIVRKTFESTENPDNYLPSVMTCVNYLKLPDYSTKDIMHEKIKFAAQEGQLSFHLS</sequence>
<dbReference type="Gene3D" id="3.90.1750.10">
    <property type="entry name" value="Hect, E3 ligase catalytic domains"/>
    <property type="match status" value="1"/>
</dbReference>
<keyword evidence="10" id="KW-0539">Nucleus</keyword>
<evidence type="ECO:0000256" key="11">
    <source>
        <dbReference type="PROSITE-ProRule" id="PRU00104"/>
    </source>
</evidence>
<evidence type="ECO:0000256" key="12">
    <source>
        <dbReference type="RuleBase" id="RU369009"/>
    </source>
</evidence>
<dbReference type="Gene3D" id="3.30.720.50">
    <property type="match status" value="1"/>
</dbReference>
<dbReference type="PROSITE" id="PS50237">
    <property type="entry name" value="HECT"/>
    <property type="match status" value="1"/>
</dbReference>
<feature type="domain" description="HECT" evidence="14">
    <location>
        <begin position="1224"/>
        <end position="1609"/>
    </location>
</feature>
<dbReference type="SMART" id="SM00678">
    <property type="entry name" value="WWE"/>
    <property type="match status" value="1"/>
</dbReference>
<evidence type="ECO:0000256" key="7">
    <source>
        <dbReference type="ARBA" id="ARBA00022763"/>
    </source>
</evidence>
<feature type="compositionally biased region" description="Basic and acidic residues" evidence="13">
    <location>
        <begin position="648"/>
        <end position="664"/>
    </location>
</feature>
<dbReference type="KEGG" id="lgi:LOTGIDRAFT_136701"/>
<dbReference type="UniPathway" id="UPA00143"/>
<accession>V4CP36</accession>
<dbReference type="GO" id="GO:0006281">
    <property type="term" value="P:DNA repair"/>
    <property type="evidence" value="ECO:0007669"/>
    <property type="project" value="UniProtKB-KW"/>
</dbReference>
<evidence type="ECO:0000256" key="6">
    <source>
        <dbReference type="ARBA" id="ARBA00022679"/>
    </source>
</evidence>
<keyword evidence="5" id="KW-0597">Phosphoprotein</keyword>
<protein>
    <recommendedName>
        <fullName evidence="12">E3 ubiquitin-protein ligase</fullName>
        <ecNumber evidence="12">2.3.2.26</ecNumber>
    </recommendedName>
</protein>
<comment type="pathway">
    <text evidence="3 12">Protein modification; protein ubiquitination.</text>
</comment>
<dbReference type="InterPro" id="IPR057948">
    <property type="entry name" value="TPR_TRIP12_N"/>
</dbReference>
<dbReference type="InterPro" id="IPR018123">
    <property type="entry name" value="WWE-dom_subgr"/>
</dbReference>
<dbReference type="CTD" id="20233831"/>
<dbReference type="InterPro" id="IPR004170">
    <property type="entry name" value="WWE_dom"/>
</dbReference>
<feature type="active site" description="Glycyl thioester intermediate" evidence="11">
    <location>
        <position position="1576"/>
    </location>
</feature>
<dbReference type="Gene3D" id="1.25.10.10">
    <property type="entry name" value="Leucine-rich Repeat Variant"/>
    <property type="match status" value="1"/>
</dbReference>
<dbReference type="InterPro" id="IPR016024">
    <property type="entry name" value="ARM-type_fold"/>
</dbReference>
<dbReference type="Proteomes" id="UP000030746">
    <property type="component" value="Unassembled WGS sequence"/>
</dbReference>
<feature type="region of interest" description="Disordered" evidence="13">
    <location>
        <begin position="1029"/>
        <end position="1063"/>
    </location>
</feature>
<dbReference type="EC" id="2.3.2.26" evidence="12"/>
<evidence type="ECO:0000259" key="14">
    <source>
        <dbReference type="PROSITE" id="PS50237"/>
    </source>
</evidence>
<dbReference type="CDD" id="cd00078">
    <property type="entry name" value="HECTc"/>
    <property type="match status" value="1"/>
</dbReference>
<dbReference type="STRING" id="225164.V4CP36"/>
<dbReference type="InterPro" id="IPR000569">
    <property type="entry name" value="HECT_dom"/>
</dbReference>
<evidence type="ECO:0000256" key="2">
    <source>
        <dbReference type="ARBA" id="ARBA00004642"/>
    </source>
</evidence>